<keyword evidence="5 8" id="KW-1133">Transmembrane helix</keyword>
<protein>
    <recommendedName>
        <fullName evidence="13">DUF914-domain-containing protein</fullName>
    </recommendedName>
</protein>
<dbReference type="Proteomes" id="UP000490939">
    <property type="component" value="Unassembled WGS sequence"/>
</dbReference>
<dbReference type="InterPro" id="IPR052221">
    <property type="entry name" value="SLC35F_Transporter"/>
</dbReference>
<evidence type="ECO:0000313" key="9">
    <source>
        <dbReference type="EMBL" id="KAE9977899.1"/>
    </source>
</evidence>
<organism evidence="10 12">
    <name type="scientific">Venturia inaequalis</name>
    <name type="common">Apple scab fungus</name>
    <dbReference type="NCBI Taxonomy" id="5025"/>
    <lineage>
        <taxon>Eukaryota</taxon>
        <taxon>Fungi</taxon>
        <taxon>Dikarya</taxon>
        <taxon>Ascomycota</taxon>
        <taxon>Pezizomycotina</taxon>
        <taxon>Dothideomycetes</taxon>
        <taxon>Pleosporomycetidae</taxon>
        <taxon>Venturiales</taxon>
        <taxon>Venturiaceae</taxon>
        <taxon>Venturia</taxon>
    </lineage>
</organism>
<reference evidence="10 12" key="1">
    <citation type="submission" date="2019-07" db="EMBL/GenBank/DDBJ databases">
        <title>Venturia inaequalis Genome Resource.</title>
        <authorList>
            <person name="Lichtner F.J."/>
        </authorList>
    </citation>
    <scope>NUCLEOTIDE SEQUENCE [LARGE SCALE GENOMIC DNA]</scope>
    <source>
        <strain evidence="9 11">120213</strain>
        <strain evidence="10 12">DMI_063113</strain>
    </source>
</reference>
<comment type="subcellular location">
    <subcellularLocation>
        <location evidence="1">Membrane</location>
        <topology evidence="1">Multi-pass membrane protein</topology>
    </subcellularLocation>
</comment>
<evidence type="ECO:0000313" key="11">
    <source>
        <dbReference type="Proteomes" id="UP000447873"/>
    </source>
</evidence>
<evidence type="ECO:0000256" key="8">
    <source>
        <dbReference type="SAM" id="Phobius"/>
    </source>
</evidence>
<dbReference type="EMBL" id="WNWR01000095">
    <property type="protein sequence ID" value="KAE9991432.1"/>
    <property type="molecule type" value="Genomic_DNA"/>
</dbReference>
<feature type="transmembrane region" description="Helical" evidence="8">
    <location>
        <begin position="298"/>
        <end position="317"/>
    </location>
</feature>
<feature type="transmembrane region" description="Helical" evidence="8">
    <location>
        <begin position="195"/>
        <end position="212"/>
    </location>
</feature>
<evidence type="ECO:0000313" key="12">
    <source>
        <dbReference type="Proteomes" id="UP000490939"/>
    </source>
</evidence>
<dbReference type="AlphaFoldDB" id="A0A8H3VPZ1"/>
<evidence type="ECO:0000256" key="7">
    <source>
        <dbReference type="SAM" id="MobiDB-lite"/>
    </source>
</evidence>
<feature type="transmembrane region" description="Helical" evidence="8">
    <location>
        <begin position="167"/>
        <end position="188"/>
    </location>
</feature>
<dbReference type="PANTHER" id="PTHR14233:SF4">
    <property type="entry name" value="SOLUTE CARRIER FAMILY 35 MEMBER F2"/>
    <property type="match status" value="1"/>
</dbReference>
<feature type="region of interest" description="Disordered" evidence="7">
    <location>
        <begin position="29"/>
        <end position="53"/>
    </location>
</feature>
<comment type="caution">
    <text evidence="10">The sequence shown here is derived from an EMBL/GenBank/DDBJ whole genome shotgun (WGS) entry which is preliminary data.</text>
</comment>
<dbReference type="PANTHER" id="PTHR14233">
    <property type="entry name" value="DUF914-RELATED"/>
    <property type="match status" value="1"/>
</dbReference>
<sequence length="407" mass="45326">MAEPTFAGRSHEIENKDVDTTIVHAKADHGHRSSASSTHGDGVPEIVDGGEGGMAGRNRKKEWFAYVKTKQFWLVLVFGQVLALCITGTNTFSSLLANAGANIPAFQSFFNYVLLNIVWTSITLYKYGFKGWCKMVKTHGWKYLILSFFDVEGNYFTVLGYRYTTILSMQLLNFWAIVIVMLCSFFFMKVRYPPMQIIGILVAVGGMGVLLGSDRITGANDFPAENQLKGDLFGLLGATCYGFSNALQEFLVSKQPMYEVIGMLAFWGMIINGVQAGIFDREAFRGMLEVYSPKIGGWIAGFDLLLFVFYSLVPLVFRMGSAAFLNISLLTSNFWGTIIGIHIFGLRVHWMYPIAFVLILVGLVVYFLMDGKFGDQEKPWLGEGQTEGVNGLGTARRRFETNDAVVI</sequence>
<dbReference type="GO" id="GO:0022857">
    <property type="term" value="F:transmembrane transporter activity"/>
    <property type="evidence" value="ECO:0007669"/>
    <property type="project" value="InterPro"/>
</dbReference>
<accession>A0A8H3VPZ1</accession>
<evidence type="ECO:0000256" key="4">
    <source>
        <dbReference type="ARBA" id="ARBA00022692"/>
    </source>
</evidence>
<evidence type="ECO:0000256" key="6">
    <source>
        <dbReference type="ARBA" id="ARBA00023136"/>
    </source>
</evidence>
<dbReference type="InterPro" id="IPR009262">
    <property type="entry name" value="SLC35_F1/F2/F6"/>
</dbReference>
<proteinExistence type="inferred from homology"/>
<evidence type="ECO:0000256" key="5">
    <source>
        <dbReference type="ARBA" id="ARBA00022989"/>
    </source>
</evidence>
<feature type="transmembrane region" description="Helical" evidence="8">
    <location>
        <begin position="109"/>
        <end position="129"/>
    </location>
</feature>
<name>A0A8H3VPZ1_VENIN</name>
<keyword evidence="4 8" id="KW-0812">Transmembrane</keyword>
<dbReference type="GO" id="GO:0016020">
    <property type="term" value="C:membrane"/>
    <property type="evidence" value="ECO:0007669"/>
    <property type="project" value="UniProtKB-SubCell"/>
</dbReference>
<feature type="transmembrane region" description="Helical" evidence="8">
    <location>
        <begin position="72"/>
        <end position="97"/>
    </location>
</feature>
<keyword evidence="6 8" id="KW-0472">Membrane</keyword>
<dbReference type="Proteomes" id="UP000447873">
    <property type="component" value="Unassembled WGS sequence"/>
</dbReference>
<keyword evidence="12" id="KW-1185">Reference proteome</keyword>
<feature type="transmembrane region" description="Helical" evidence="8">
    <location>
        <begin position="350"/>
        <end position="369"/>
    </location>
</feature>
<evidence type="ECO:0008006" key="13">
    <source>
        <dbReference type="Google" id="ProtNLM"/>
    </source>
</evidence>
<dbReference type="SUPFAM" id="SSF103481">
    <property type="entry name" value="Multidrug resistance efflux transporter EmrE"/>
    <property type="match status" value="1"/>
</dbReference>
<dbReference type="EMBL" id="WNWS01000145">
    <property type="protein sequence ID" value="KAE9977899.1"/>
    <property type="molecule type" value="Genomic_DNA"/>
</dbReference>
<dbReference type="InterPro" id="IPR037185">
    <property type="entry name" value="EmrE-like"/>
</dbReference>
<gene>
    <name evidence="10" type="ORF">EG327_011661</name>
    <name evidence="9" type="ORF">EG328_001772</name>
</gene>
<comment type="similarity">
    <text evidence="2">Belongs to the SLC35F solute transporter family.</text>
</comment>
<evidence type="ECO:0000256" key="1">
    <source>
        <dbReference type="ARBA" id="ARBA00004141"/>
    </source>
</evidence>
<dbReference type="OrthoDB" id="429955at2759"/>
<evidence type="ECO:0000256" key="3">
    <source>
        <dbReference type="ARBA" id="ARBA00022448"/>
    </source>
</evidence>
<dbReference type="Pfam" id="PF06027">
    <property type="entry name" value="SLC35F"/>
    <property type="match status" value="1"/>
</dbReference>
<evidence type="ECO:0000313" key="10">
    <source>
        <dbReference type="EMBL" id="KAE9991432.1"/>
    </source>
</evidence>
<feature type="transmembrane region" description="Helical" evidence="8">
    <location>
        <begin position="258"/>
        <end position="278"/>
    </location>
</feature>
<keyword evidence="3" id="KW-0813">Transport</keyword>
<evidence type="ECO:0000256" key="2">
    <source>
        <dbReference type="ARBA" id="ARBA00007863"/>
    </source>
</evidence>
<feature type="transmembrane region" description="Helical" evidence="8">
    <location>
        <begin position="324"/>
        <end position="344"/>
    </location>
</feature>